<keyword evidence="8" id="KW-0411">Iron-sulfur</keyword>
<dbReference type="GO" id="GO:0000701">
    <property type="term" value="F:purine-specific mismatch base pair DNA N-glycosylase activity"/>
    <property type="evidence" value="ECO:0007669"/>
    <property type="project" value="TreeGrafter"/>
</dbReference>
<keyword evidence="7" id="KW-0408">Iron</keyword>
<dbReference type="GO" id="GO:0046872">
    <property type="term" value="F:metal ion binding"/>
    <property type="evidence" value="ECO:0007669"/>
    <property type="project" value="UniProtKB-KW"/>
</dbReference>
<accession>A0A3S0L299</accession>
<comment type="similarity">
    <text evidence="3">Belongs to the Nth/MutY family.</text>
</comment>
<feature type="domain" description="HhH-GPD" evidence="11">
    <location>
        <begin position="54"/>
        <end position="201"/>
    </location>
</feature>
<evidence type="ECO:0000259" key="11">
    <source>
        <dbReference type="SMART" id="SM00478"/>
    </source>
</evidence>
<dbReference type="GO" id="GO:0034039">
    <property type="term" value="F:8-oxo-7,8-dihydroguanine DNA N-glycosylase activity"/>
    <property type="evidence" value="ECO:0007669"/>
    <property type="project" value="TreeGrafter"/>
</dbReference>
<comment type="caution">
    <text evidence="13">The sequence shown here is derived from an EMBL/GenBank/DDBJ whole genome shotgun (WGS) entry which is preliminary data.</text>
</comment>
<evidence type="ECO:0000256" key="4">
    <source>
        <dbReference type="ARBA" id="ARBA00022723"/>
    </source>
</evidence>
<evidence type="ECO:0000256" key="5">
    <source>
        <dbReference type="ARBA" id="ARBA00022763"/>
    </source>
</evidence>
<dbReference type="SUPFAM" id="SSF48150">
    <property type="entry name" value="DNA-glycosylase"/>
    <property type="match status" value="1"/>
</dbReference>
<dbReference type="RefSeq" id="WP_126383297.1">
    <property type="nucleotide sequence ID" value="NZ_RXYK01000001.1"/>
</dbReference>
<keyword evidence="5" id="KW-0227">DNA damage</keyword>
<protein>
    <submittedName>
        <fullName evidence="13">Fe-S cluster assembly protein HesB</fullName>
    </submittedName>
</protein>
<reference evidence="12 15" key="2">
    <citation type="submission" date="2019-11" db="EMBL/GenBank/DDBJ databases">
        <title>Green- and brown-colored morphotypes of Chlorobia in the stratified aquatic ecosystems of Kandalaksha Gulf (White Sea): A model for study of the accessory genome evolution.</title>
        <authorList>
            <person name="Grouzdev D.S."/>
        </authorList>
    </citation>
    <scope>NUCLEOTIDE SEQUENCE [LARGE SCALE GENOMIC DNA]</scope>
    <source>
        <strain evidence="12 15">ZM</strain>
    </source>
</reference>
<dbReference type="InterPro" id="IPR011257">
    <property type="entry name" value="DNA_glycosylase"/>
</dbReference>
<dbReference type="InterPro" id="IPR023170">
    <property type="entry name" value="HhH_base_excis_C"/>
</dbReference>
<evidence type="ECO:0000256" key="1">
    <source>
        <dbReference type="ARBA" id="ARBA00001966"/>
    </source>
</evidence>
<evidence type="ECO:0000256" key="10">
    <source>
        <dbReference type="ARBA" id="ARBA00023295"/>
    </source>
</evidence>
<reference evidence="13 14" key="1">
    <citation type="submission" date="2018-12" db="EMBL/GenBank/DDBJ databases">
        <authorList>
            <person name="Lunina O.N."/>
            <person name="Grouzdev D.S."/>
            <person name="Gorlenko V.M."/>
            <person name="Savvichev A.S."/>
        </authorList>
    </citation>
    <scope>NUCLEOTIDE SEQUENCE [LARGE SCALE GENOMIC DNA]</scope>
    <source>
        <strain evidence="13 14">BrKhr-17</strain>
    </source>
</reference>
<dbReference type="PANTHER" id="PTHR42944">
    <property type="entry name" value="ADENINE DNA GLYCOSYLASE"/>
    <property type="match status" value="1"/>
</dbReference>
<comment type="cofactor">
    <cofactor evidence="1">
        <name>[4Fe-4S] cluster</name>
        <dbReference type="ChEBI" id="CHEBI:49883"/>
    </cofactor>
</comment>
<evidence type="ECO:0000256" key="9">
    <source>
        <dbReference type="ARBA" id="ARBA00023204"/>
    </source>
</evidence>
<keyword evidence="15" id="KW-1185">Reference proteome</keyword>
<dbReference type="SMART" id="SM00478">
    <property type="entry name" value="ENDO3c"/>
    <property type="match status" value="1"/>
</dbReference>
<evidence type="ECO:0000313" key="14">
    <source>
        <dbReference type="Proteomes" id="UP000279908"/>
    </source>
</evidence>
<dbReference type="CDD" id="cd00056">
    <property type="entry name" value="ENDO3c"/>
    <property type="match status" value="1"/>
</dbReference>
<gene>
    <name evidence="13" type="ORF">EKD02_00625</name>
    <name evidence="12" type="ORF">GJ685_05605</name>
</gene>
<dbReference type="GO" id="GO:0051536">
    <property type="term" value="F:iron-sulfur cluster binding"/>
    <property type="evidence" value="ECO:0007669"/>
    <property type="project" value="UniProtKB-KW"/>
</dbReference>
<dbReference type="InterPro" id="IPR003265">
    <property type="entry name" value="HhH-GPD_domain"/>
</dbReference>
<name>A0A3S0L299_CHLPH</name>
<dbReference type="GO" id="GO:0006284">
    <property type="term" value="P:base-excision repair"/>
    <property type="evidence" value="ECO:0007669"/>
    <property type="project" value="InterPro"/>
</dbReference>
<keyword evidence="4" id="KW-0479">Metal-binding</keyword>
<keyword evidence="9" id="KW-0234">DNA repair</keyword>
<evidence type="ECO:0000256" key="6">
    <source>
        <dbReference type="ARBA" id="ARBA00022801"/>
    </source>
</evidence>
<dbReference type="EMBL" id="RXYK01000001">
    <property type="protein sequence ID" value="RTY39935.1"/>
    <property type="molecule type" value="Genomic_DNA"/>
</dbReference>
<dbReference type="AlphaFoldDB" id="A0A3S0L299"/>
<evidence type="ECO:0000256" key="2">
    <source>
        <dbReference type="ARBA" id="ARBA00002933"/>
    </source>
</evidence>
<sequence>MRHSFHAMMDMEYPSAASIEAFHSKIFSSWPACRRTFPWRETRDRYSVMVSECMLQQTQAERVVPKYSAWIERFPDAATLAHASLREVLSLWSGLGYNSRAQRLQLSAVQVMDKFNGEVPSSPLLLKTLPGIGEYSCRSIPAFADNLDVAAVDTNIRRILITEFSLPETLPPAKLQRLADAVLPVGRSRDWHNALMDYGSRVVTGKSSGIRPLSRQSAFKGSRRWYRAQIVRELINTPFMTVAELQDKYGECQWGLDEIIRDLVVEGLVESSAGSHDSTGGRVLKISEG</sequence>
<dbReference type="GO" id="GO:0035485">
    <property type="term" value="F:adenine/guanine mispair binding"/>
    <property type="evidence" value="ECO:0007669"/>
    <property type="project" value="TreeGrafter"/>
</dbReference>
<evidence type="ECO:0000313" key="13">
    <source>
        <dbReference type="EMBL" id="RTY39935.1"/>
    </source>
</evidence>
<evidence type="ECO:0000256" key="3">
    <source>
        <dbReference type="ARBA" id="ARBA00008343"/>
    </source>
</evidence>
<dbReference type="PANTHER" id="PTHR42944:SF1">
    <property type="entry name" value="ADENINE DNA GLYCOSYLASE"/>
    <property type="match status" value="1"/>
</dbReference>
<dbReference type="Proteomes" id="UP000279908">
    <property type="component" value="Unassembled WGS sequence"/>
</dbReference>
<keyword evidence="10" id="KW-0326">Glycosidase</keyword>
<dbReference type="Proteomes" id="UP000489351">
    <property type="component" value="Unassembled WGS sequence"/>
</dbReference>
<evidence type="ECO:0000313" key="12">
    <source>
        <dbReference type="EMBL" id="MWV54539.1"/>
    </source>
</evidence>
<comment type="function">
    <text evidence="2">Adenine glycosylase active on G-A mispairs. MutY also corrects error-prone DNA synthesis past GO lesions which are due to the oxidatively damaged form of guanine: 7,8-dihydro-8-oxoguanine (8-oxo-dGTP).</text>
</comment>
<dbReference type="Gene3D" id="1.10.340.30">
    <property type="entry name" value="Hypothetical protein, domain 2"/>
    <property type="match status" value="1"/>
</dbReference>
<dbReference type="InterPro" id="IPR044298">
    <property type="entry name" value="MIG/MutY"/>
</dbReference>
<organism evidence="13 14">
    <name type="scientific">Chlorobium phaeovibrioides</name>
    <dbReference type="NCBI Taxonomy" id="1094"/>
    <lineage>
        <taxon>Bacteria</taxon>
        <taxon>Pseudomonadati</taxon>
        <taxon>Chlorobiota</taxon>
        <taxon>Chlorobiia</taxon>
        <taxon>Chlorobiales</taxon>
        <taxon>Chlorobiaceae</taxon>
        <taxon>Chlorobium/Pelodictyon group</taxon>
        <taxon>Chlorobium</taxon>
    </lineage>
</organism>
<proteinExistence type="inferred from homology"/>
<dbReference type="GO" id="GO:0006298">
    <property type="term" value="P:mismatch repair"/>
    <property type="evidence" value="ECO:0007669"/>
    <property type="project" value="TreeGrafter"/>
</dbReference>
<dbReference type="Gene3D" id="1.10.1670.10">
    <property type="entry name" value="Helix-hairpin-Helix base-excision DNA repair enzymes (C-terminal)"/>
    <property type="match status" value="1"/>
</dbReference>
<dbReference type="PROSITE" id="PS01155">
    <property type="entry name" value="ENDONUCLEASE_III_2"/>
    <property type="match status" value="1"/>
</dbReference>
<dbReference type="EMBL" id="WUBZ01000014">
    <property type="protein sequence ID" value="MWV54539.1"/>
    <property type="molecule type" value="Genomic_DNA"/>
</dbReference>
<evidence type="ECO:0000256" key="8">
    <source>
        <dbReference type="ARBA" id="ARBA00023014"/>
    </source>
</evidence>
<dbReference type="Pfam" id="PF00730">
    <property type="entry name" value="HhH-GPD"/>
    <property type="match status" value="1"/>
</dbReference>
<dbReference type="GO" id="GO:0032357">
    <property type="term" value="F:oxidized purine DNA binding"/>
    <property type="evidence" value="ECO:0007669"/>
    <property type="project" value="TreeGrafter"/>
</dbReference>
<keyword evidence="6" id="KW-0378">Hydrolase</keyword>
<evidence type="ECO:0000313" key="15">
    <source>
        <dbReference type="Proteomes" id="UP000489351"/>
    </source>
</evidence>
<evidence type="ECO:0000256" key="7">
    <source>
        <dbReference type="ARBA" id="ARBA00023004"/>
    </source>
</evidence>
<dbReference type="InterPro" id="IPR004036">
    <property type="entry name" value="Endonuclease-III-like_CS2"/>
</dbReference>